<name>A0A2U2XBD2_9FLAO</name>
<keyword evidence="3" id="KW-1185">Reference proteome</keyword>
<protein>
    <recommendedName>
        <fullName evidence="4">Aspartate racemase</fullName>
    </recommendedName>
</protein>
<dbReference type="AlphaFoldDB" id="A0A2U2XBD2"/>
<dbReference type="Proteomes" id="UP000245370">
    <property type="component" value="Unassembled WGS sequence"/>
</dbReference>
<dbReference type="SUPFAM" id="SSF53681">
    <property type="entry name" value="Aspartate/glutamate racemase"/>
    <property type="match status" value="2"/>
</dbReference>
<dbReference type="RefSeq" id="WP_109359793.1">
    <property type="nucleotide sequence ID" value="NZ_QFRJ01000008.1"/>
</dbReference>
<organism evidence="2 3">
    <name type="scientific">Brumimicrobium oceani</name>
    <dbReference type="NCBI Taxonomy" id="2100725"/>
    <lineage>
        <taxon>Bacteria</taxon>
        <taxon>Pseudomonadati</taxon>
        <taxon>Bacteroidota</taxon>
        <taxon>Flavobacteriia</taxon>
        <taxon>Flavobacteriales</taxon>
        <taxon>Crocinitomicaceae</taxon>
        <taxon>Brumimicrobium</taxon>
    </lineage>
</organism>
<accession>A0A2U2XBD2</accession>
<keyword evidence="1" id="KW-0547">Nucleotide-binding</keyword>
<dbReference type="InterPro" id="IPR001920">
    <property type="entry name" value="Asp/Glu_race"/>
</dbReference>
<dbReference type="Gene3D" id="3.40.50.1860">
    <property type="match status" value="2"/>
</dbReference>
<comment type="caution">
    <text evidence="2">The sequence shown here is derived from an EMBL/GenBank/DDBJ whole genome shotgun (WGS) entry which is preliminary data.</text>
</comment>
<dbReference type="EMBL" id="QFRJ01000008">
    <property type="protein sequence ID" value="PWH85092.1"/>
    <property type="molecule type" value="Genomic_DNA"/>
</dbReference>
<reference evidence="2 3" key="1">
    <citation type="submission" date="2018-05" db="EMBL/GenBank/DDBJ databases">
        <title>Brumimicrobium oceani sp. nov., isolated from coastal sediment.</title>
        <authorList>
            <person name="Kou Y."/>
        </authorList>
    </citation>
    <scope>NUCLEOTIDE SEQUENCE [LARGE SCALE GENOMIC DNA]</scope>
    <source>
        <strain evidence="2 3">C305</strain>
    </source>
</reference>
<dbReference type="PROSITE" id="PS00107">
    <property type="entry name" value="PROTEIN_KINASE_ATP"/>
    <property type="match status" value="1"/>
</dbReference>
<dbReference type="OrthoDB" id="9803739at2"/>
<evidence type="ECO:0000313" key="3">
    <source>
        <dbReference type="Proteomes" id="UP000245370"/>
    </source>
</evidence>
<evidence type="ECO:0008006" key="4">
    <source>
        <dbReference type="Google" id="ProtNLM"/>
    </source>
</evidence>
<reference evidence="2 3" key="2">
    <citation type="submission" date="2018-05" db="EMBL/GenBank/DDBJ databases">
        <authorList>
            <person name="Lanie J.A."/>
            <person name="Ng W.-L."/>
            <person name="Kazmierczak K.M."/>
            <person name="Andrzejewski T.M."/>
            <person name="Davidsen T.M."/>
            <person name="Wayne K.J."/>
            <person name="Tettelin H."/>
            <person name="Glass J.I."/>
            <person name="Rusch D."/>
            <person name="Podicherti R."/>
            <person name="Tsui H.-C.T."/>
            <person name="Winkler M.E."/>
        </authorList>
    </citation>
    <scope>NUCLEOTIDE SEQUENCE [LARGE SCALE GENOMIC DNA]</scope>
    <source>
        <strain evidence="2 3">C305</strain>
    </source>
</reference>
<proteinExistence type="predicted"/>
<dbReference type="InterPro" id="IPR015942">
    <property type="entry name" value="Asp/Glu/hydantoin_racemase"/>
</dbReference>
<evidence type="ECO:0000256" key="1">
    <source>
        <dbReference type="PROSITE-ProRule" id="PRU10141"/>
    </source>
</evidence>
<feature type="binding site" evidence="1">
    <location>
        <position position="40"/>
    </location>
    <ligand>
        <name>ATP</name>
        <dbReference type="ChEBI" id="CHEBI:30616"/>
    </ligand>
</feature>
<dbReference type="GO" id="GO:0047661">
    <property type="term" value="F:amino-acid racemase activity"/>
    <property type="evidence" value="ECO:0007669"/>
    <property type="project" value="InterPro"/>
</dbReference>
<evidence type="ECO:0000313" key="2">
    <source>
        <dbReference type="EMBL" id="PWH85092.1"/>
    </source>
</evidence>
<dbReference type="InterPro" id="IPR017441">
    <property type="entry name" value="Protein_kinase_ATP_BS"/>
</dbReference>
<dbReference type="GO" id="GO:0005524">
    <property type="term" value="F:ATP binding"/>
    <property type="evidence" value="ECO:0007669"/>
    <property type="project" value="UniProtKB-UniRule"/>
</dbReference>
<dbReference type="Pfam" id="PF01177">
    <property type="entry name" value="Asp_Glu_race"/>
    <property type="match status" value="1"/>
</dbReference>
<gene>
    <name evidence="2" type="ORF">DIT68_10670</name>
</gene>
<keyword evidence="1" id="KW-0067">ATP-binding</keyword>
<sequence length="219" mass="24811">MASNKLGILGLGSYSTLFYIKELNALYNKKHGGFSTFPFKMLNANFDEINNLLPNTSDELDKIVKTYLEELIALGVSSILVPNITLHETIDSLELAIKIIHPIDLTLTEIQKSQHKKAMIFGTKFTMESDYIKSKLEENHIEILTPSIEEIIFIDHVRKQVYQNLETEEMLLEFNQIVAKYSKENAVVIACTELSVALSKQGKNVFDMARIQIESAVNL</sequence>